<dbReference type="RefSeq" id="WP_004593539.1">
    <property type="nucleotide sequence ID" value="NZ_APMM01000052.1"/>
</dbReference>
<name>N6V070_9EURY</name>
<dbReference type="PIRSF" id="PIRSF018747">
    <property type="entry name" value="UCP018747"/>
    <property type="match status" value="1"/>
</dbReference>
<organism evidence="3 4">
    <name type="scientific">Methanocaldococcus villosus KIN24-T80</name>
    <dbReference type="NCBI Taxonomy" id="1069083"/>
    <lineage>
        <taxon>Archaea</taxon>
        <taxon>Methanobacteriati</taxon>
        <taxon>Methanobacteriota</taxon>
        <taxon>Methanomada group</taxon>
        <taxon>Methanococci</taxon>
        <taxon>Methanococcales</taxon>
        <taxon>Methanocaldococcaceae</taxon>
        <taxon>Methanocaldococcus</taxon>
    </lineage>
</organism>
<dbReference type="OrthoDB" id="146030at2157"/>
<dbReference type="SUPFAM" id="SSF50475">
    <property type="entry name" value="FMN-binding split barrel"/>
    <property type="match status" value="1"/>
</dbReference>
<accession>N6V070</accession>
<evidence type="ECO:0000259" key="2">
    <source>
        <dbReference type="Pfam" id="PF20766"/>
    </source>
</evidence>
<dbReference type="Pfam" id="PF04289">
    <property type="entry name" value="DUF447_N"/>
    <property type="match status" value="1"/>
</dbReference>
<reference evidence="3 4" key="1">
    <citation type="journal article" date="2013" name="Genome Announc.">
        <title>Draft Genome Sequence of a Highly Flagellated, Fast-Swimming Archaeon, Methanocaldococcus villosus Strain KIN24-T80 (DSM 22612).</title>
        <authorList>
            <person name="Thennarasu S."/>
            <person name="Polireddy D."/>
            <person name="Antony A."/>
            <person name="Yada M.R."/>
            <person name="Algarawi S."/>
            <person name="Sivakumar N."/>
        </authorList>
    </citation>
    <scope>NUCLEOTIDE SEQUENCE [LARGE SCALE GENOMIC DNA]</scope>
    <source>
        <strain evidence="3 4">KIN24-T80</strain>
    </source>
</reference>
<feature type="domain" description="DUF447" evidence="2">
    <location>
        <begin position="125"/>
        <end position="179"/>
    </location>
</feature>
<dbReference type="InterPro" id="IPR049288">
    <property type="entry name" value="DUF447_C"/>
</dbReference>
<dbReference type="InterPro" id="IPR007386">
    <property type="entry name" value="DUF447_N"/>
</dbReference>
<dbReference type="InterPro" id="IPR012349">
    <property type="entry name" value="Split_barrel_FMN-bd"/>
</dbReference>
<dbReference type="InterPro" id="IPR016733">
    <property type="entry name" value="UCP018747"/>
</dbReference>
<proteinExistence type="predicted"/>
<dbReference type="EMBL" id="APMM01000052">
    <property type="protein sequence ID" value="ENN95703.1"/>
    <property type="molecule type" value="Genomic_DNA"/>
</dbReference>
<comment type="caution">
    <text evidence="3">The sequence shown here is derived from an EMBL/GenBank/DDBJ whole genome shotgun (WGS) entry which is preliminary data.</text>
</comment>
<keyword evidence="4" id="KW-1185">Reference proteome</keyword>
<evidence type="ECO:0008006" key="5">
    <source>
        <dbReference type="Google" id="ProtNLM"/>
    </source>
</evidence>
<evidence type="ECO:0000313" key="3">
    <source>
        <dbReference type="EMBL" id="ENN95703.1"/>
    </source>
</evidence>
<feature type="domain" description="DUF447" evidence="1">
    <location>
        <begin position="3"/>
        <end position="113"/>
    </location>
</feature>
<gene>
    <name evidence="3" type="ORF">J422_06441</name>
</gene>
<dbReference type="Gene3D" id="1.20.58.290">
    <property type="entry name" value="Hypothetical membrane protein ta0354_69_121"/>
    <property type="match status" value="1"/>
</dbReference>
<evidence type="ECO:0000313" key="4">
    <source>
        <dbReference type="Proteomes" id="UP000053695"/>
    </source>
</evidence>
<dbReference type="AlphaFoldDB" id="N6V070"/>
<dbReference type="Pfam" id="PF20766">
    <property type="entry name" value="DUF447_C"/>
    <property type="match status" value="1"/>
</dbReference>
<sequence>MIYEAVVCTKNNKAPIGVSFKDNYAILRLFYGSHTYNNLLKENYFSVNIVDPIELVKALITDEDDYKYYKDIPYIDRAYLSIFYKVTERKFLVKRDIYGESKLMIIKGKEIGRICLNKKIKPYCRADGLLVEMAIIYSRLNHIKDDKKEEFKKDMEKYYGVIKKVGSEEHKKLAKILIENFKH</sequence>
<evidence type="ECO:0000259" key="1">
    <source>
        <dbReference type="Pfam" id="PF04289"/>
    </source>
</evidence>
<dbReference type="Gene3D" id="2.30.110.10">
    <property type="entry name" value="Electron Transport, Fmn-binding Protein, Chain A"/>
    <property type="match status" value="1"/>
</dbReference>
<dbReference type="PATRIC" id="fig|1069083.5.peg.1254"/>
<protein>
    <recommendedName>
        <fullName evidence="5">DUF447 family protein</fullName>
    </recommendedName>
</protein>
<dbReference type="Proteomes" id="UP000053695">
    <property type="component" value="Unassembled WGS sequence"/>
</dbReference>
<dbReference type="STRING" id="1069083.GCA_000371805_01287"/>